<dbReference type="Proteomes" id="UP001500253">
    <property type="component" value="Unassembled WGS sequence"/>
</dbReference>
<protein>
    <recommendedName>
        <fullName evidence="4">RNHCP domain-containing protein</fullName>
    </recommendedName>
</protein>
<evidence type="ECO:0000256" key="1">
    <source>
        <dbReference type="SAM" id="MobiDB-lite"/>
    </source>
</evidence>
<feature type="region of interest" description="Disordered" evidence="1">
    <location>
        <begin position="1"/>
        <end position="55"/>
    </location>
</feature>
<reference evidence="2 3" key="1">
    <citation type="journal article" date="2019" name="Int. J. Syst. Evol. Microbiol.">
        <title>The Global Catalogue of Microorganisms (GCM) 10K type strain sequencing project: providing services to taxonomists for standard genome sequencing and annotation.</title>
        <authorList>
            <consortium name="The Broad Institute Genomics Platform"/>
            <consortium name="The Broad Institute Genome Sequencing Center for Infectious Disease"/>
            <person name="Wu L."/>
            <person name="Ma J."/>
        </authorList>
    </citation>
    <scope>NUCLEOTIDE SEQUENCE [LARGE SCALE GENOMIC DNA]</scope>
    <source>
        <strain evidence="2 3">JCM 4316</strain>
    </source>
</reference>
<dbReference type="EMBL" id="BAAASD010000072">
    <property type="protein sequence ID" value="GAA2374391.1"/>
    <property type="molecule type" value="Genomic_DNA"/>
</dbReference>
<proteinExistence type="predicted"/>
<evidence type="ECO:0008006" key="4">
    <source>
        <dbReference type="Google" id="ProtNLM"/>
    </source>
</evidence>
<evidence type="ECO:0000313" key="2">
    <source>
        <dbReference type="EMBL" id="GAA2374391.1"/>
    </source>
</evidence>
<keyword evidence="3" id="KW-1185">Reference proteome</keyword>
<accession>A0ABN3HAU3</accession>
<name>A0ABN3HAU3_9ACTN</name>
<gene>
    <name evidence="2" type="ORF">GCM10010246_81530</name>
</gene>
<feature type="compositionally biased region" description="Basic and acidic residues" evidence="1">
    <location>
        <begin position="1"/>
        <end position="32"/>
    </location>
</feature>
<evidence type="ECO:0000313" key="3">
    <source>
        <dbReference type="Proteomes" id="UP001500253"/>
    </source>
</evidence>
<organism evidence="2 3">
    <name type="scientific">Streptomyces cuspidosporus</name>
    <dbReference type="NCBI Taxonomy" id="66882"/>
    <lineage>
        <taxon>Bacteria</taxon>
        <taxon>Bacillati</taxon>
        <taxon>Actinomycetota</taxon>
        <taxon>Actinomycetes</taxon>
        <taxon>Kitasatosporales</taxon>
        <taxon>Streptomycetaceae</taxon>
        <taxon>Streptomyces</taxon>
    </lineage>
</organism>
<comment type="caution">
    <text evidence="2">The sequence shown here is derived from an EMBL/GenBank/DDBJ whole genome shotgun (WGS) entry which is preliminary data.</text>
</comment>
<sequence length="117" mass="12913">MDAEREDRYERSASKENHREPARALKRLERLGQGRGRSPGSGSAETHEGYHPQHNPAGLDLQYCPVCNYTAFSPEAGHGLGMQIGTGQCLVCHYERSSAIAEGEARAIVYDARFAHD</sequence>